<evidence type="ECO:0000313" key="12">
    <source>
        <dbReference type="EMBL" id="ALH06525.1"/>
    </source>
</evidence>
<keyword evidence="4 10" id="KW-1133">Transmembrane helix</keyword>
<feature type="transmembrane region" description="Helical" evidence="10">
    <location>
        <begin position="72"/>
        <end position="90"/>
    </location>
</feature>
<dbReference type="GO" id="GO:0005886">
    <property type="term" value="C:plasma membrane"/>
    <property type="evidence" value="ECO:0007669"/>
    <property type="project" value="UniProtKB-SubCell"/>
</dbReference>
<dbReference type="PROSITE" id="PS00237">
    <property type="entry name" value="G_PROTEIN_RECEP_F1_1"/>
    <property type="match status" value="1"/>
</dbReference>
<evidence type="ECO:0000259" key="11">
    <source>
        <dbReference type="PROSITE" id="PS50262"/>
    </source>
</evidence>
<keyword evidence="7 9" id="KW-0675">Receptor</keyword>
<dbReference type="Gene3D" id="1.20.1070.10">
    <property type="entry name" value="Rhodopsin 7-helix transmembrane proteins"/>
    <property type="match status" value="1"/>
</dbReference>
<feature type="domain" description="G-protein coupled receptors family 1 profile" evidence="11">
    <location>
        <begin position="52"/>
        <end position="302"/>
    </location>
</feature>
<dbReference type="PANTHER" id="PTHR24249">
    <property type="entry name" value="HISTAMINE RECEPTOR-RELATED G-PROTEIN COUPLED RECEPTOR"/>
    <property type="match status" value="1"/>
</dbReference>
<feature type="transmembrane region" description="Helical" evidence="10">
    <location>
        <begin position="110"/>
        <end position="131"/>
    </location>
</feature>
<keyword evidence="6 10" id="KW-0472">Membrane</keyword>
<keyword evidence="8 9" id="KW-0807">Transducer</keyword>
<proteinExistence type="evidence at transcript level"/>
<dbReference type="FunFam" id="1.20.1070.10:FF:000279">
    <property type="entry name" value="Trace amine-associated receptor 16f"/>
    <property type="match status" value="1"/>
</dbReference>
<evidence type="ECO:0000256" key="4">
    <source>
        <dbReference type="ARBA" id="ARBA00022989"/>
    </source>
</evidence>
<evidence type="ECO:0000256" key="7">
    <source>
        <dbReference type="ARBA" id="ARBA00023170"/>
    </source>
</evidence>
<keyword evidence="5 9" id="KW-0297">G-protein coupled receptor</keyword>
<keyword evidence="2" id="KW-1003">Cell membrane</keyword>
<keyword evidence="3 9" id="KW-0812">Transmembrane</keyword>
<evidence type="ECO:0000256" key="1">
    <source>
        <dbReference type="ARBA" id="ARBA00004651"/>
    </source>
</evidence>
<evidence type="ECO:0000256" key="3">
    <source>
        <dbReference type="ARBA" id="ARBA00022692"/>
    </source>
</evidence>
<dbReference type="PRINTS" id="PR00237">
    <property type="entry name" value="GPCRRHODOPSN"/>
</dbReference>
<comment type="similarity">
    <text evidence="9">Belongs to the G-protein coupled receptor 1 family.</text>
</comment>
<gene>
    <name evidence="12" type="primary">TAAR</name>
</gene>
<organism evidence="12">
    <name type="scientific">Coilia nasus</name>
    <name type="common">Japanese grenadier anchovy</name>
    <dbReference type="NCBI Taxonomy" id="365059"/>
    <lineage>
        <taxon>Eukaryota</taxon>
        <taxon>Metazoa</taxon>
        <taxon>Chordata</taxon>
        <taxon>Craniata</taxon>
        <taxon>Vertebrata</taxon>
        <taxon>Euteleostomi</taxon>
        <taxon>Actinopterygii</taxon>
        <taxon>Neopterygii</taxon>
        <taxon>Teleostei</taxon>
        <taxon>Clupei</taxon>
        <taxon>Clupeiformes</taxon>
        <taxon>Clupeoidei</taxon>
        <taxon>Engraulidae</taxon>
        <taxon>Coilinae</taxon>
        <taxon>Coilia</taxon>
    </lineage>
</organism>
<protein>
    <submittedName>
        <fullName evidence="12">Trace amine-associated receptor</fullName>
    </submittedName>
</protein>
<feature type="transmembrane region" description="Helical" evidence="10">
    <location>
        <begin position="194"/>
        <end position="217"/>
    </location>
</feature>
<dbReference type="PANTHER" id="PTHR24249:SF381">
    <property type="entry name" value="TRACE AMINE ASSOCIATED RECEPTOR 19P-RELATED"/>
    <property type="match status" value="1"/>
</dbReference>
<dbReference type="EMBL" id="KP733817">
    <property type="protein sequence ID" value="ALH06525.1"/>
    <property type="molecule type" value="mRNA"/>
</dbReference>
<accession>A0A3S6CIE0</accession>
<dbReference type="InterPro" id="IPR050569">
    <property type="entry name" value="TAAR"/>
</dbReference>
<feature type="transmembrane region" description="Helical" evidence="10">
    <location>
        <begin position="286"/>
        <end position="309"/>
    </location>
</feature>
<dbReference type="AlphaFoldDB" id="A0A3S6CIE0"/>
<evidence type="ECO:0000256" key="9">
    <source>
        <dbReference type="RuleBase" id="RU000688"/>
    </source>
</evidence>
<reference evidence="12" key="1">
    <citation type="submission" date="2015-02" db="EMBL/GenBank/DDBJ databases">
        <title>Putative olfactory genes identified within the migratory male Japanese Grenadier Anchovy Coilia nasus olfactory epithelium transcriptomes.</title>
        <authorList>
            <person name="Zhu G."/>
            <person name="Tang W."/>
        </authorList>
    </citation>
    <scope>NUCLEOTIDE SEQUENCE</scope>
</reference>
<feature type="transmembrane region" description="Helical" evidence="10">
    <location>
        <begin position="257"/>
        <end position="280"/>
    </location>
</feature>
<dbReference type="GO" id="GO:0001594">
    <property type="term" value="F:trace-amine receptor activity"/>
    <property type="evidence" value="ECO:0007669"/>
    <property type="project" value="TreeGrafter"/>
</dbReference>
<comment type="subcellular location">
    <subcellularLocation>
        <location evidence="1">Cell membrane</location>
        <topology evidence="1">Multi-pass membrane protein</topology>
    </subcellularLocation>
</comment>
<evidence type="ECO:0000256" key="6">
    <source>
        <dbReference type="ARBA" id="ARBA00023136"/>
    </source>
</evidence>
<evidence type="ECO:0000256" key="5">
    <source>
        <dbReference type="ARBA" id="ARBA00023040"/>
    </source>
</evidence>
<dbReference type="InterPro" id="IPR000276">
    <property type="entry name" value="GPCR_Rhodpsn"/>
</dbReference>
<sequence length="333" mass="37538">MEIRGVQSVEYNVAQYCFPSNNLSCLREMRTRSETVIMYIFFSALSGCTVFLNLLVIISISHFKQLHTPTNLLILSMAVADLLIGLIAMPVEGSQTIETCWYFGDTLCSIYPLICSVALSASLCSLVLISTDRFIAITDPLRYSVNVTLNKTNAVVVLGWSSCVVYYFFFLNDHLMQREPHRICHGHCLPTIKFPWIVCDIIVSFIVPCSTVIVLNLKIFCTAHHQAQAISSVTEGANAAQENKMTKTSNRKAAKNIGTLVTVYLLCYMPYFISVFAYIHPSLVTGLIWIMYMNSCINPIIYALFYPWFKLSAKHIITLAIFHKDSSYLNVLK</sequence>
<dbReference type="InterPro" id="IPR017452">
    <property type="entry name" value="GPCR_Rhodpsn_7TM"/>
</dbReference>
<feature type="transmembrane region" description="Helical" evidence="10">
    <location>
        <begin position="36"/>
        <end position="60"/>
    </location>
</feature>
<dbReference type="Pfam" id="PF00001">
    <property type="entry name" value="7tm_1"/>
    <property type="match status" value="1"/>
</dbReference>
<dbReference type="SUPFAM" id="SSF81321">
    <property type="entry name" value="Family A G protein-coupled receptor-like"/>
    <property type="match status" value="1"/>
</dbReference>
<name>A0A3S6CIE0_COINA</name>
<evidence type="ECO:0000256" key="10">
    <source>
        <dbReference type="SAM" id="Phobius"/>
    </source>
</evidence>
<dbReference type="PROSITE" id="PS50262">
    <property type="entry name" value="G_PROTEIN_RECEP_F1_2"/>
    <property type="match status" value="1"/>
</dbReference>
<feature type="transmembrane region" description="Helical" evidence="10">
    <location>
        <begin position="152"/>
        <end position="170"/>
    </location>
</feature>
<evidence type="ECO:0000256" key="2">
    <source>
        <dbReference type="ARBA" id="ARBA00022475"/>
    </source>
</evidence>
<evidence type="ECO:0000256" key="8">
    <source>
        <dbReference type="ARBA" id="ARBA00023224"/>
    </source>
</evidence>